<comment type="caution">
    <text evidence="2">The sequence shown here is derived from an EMBL/GenBank/DDBJ whole genome shotgun (WGS) entry which is preliminary data.</text>
</comment>
<gene>
    <name evidence="2" type="ORF">Nepgr_017114</name>
</gene>
<feature type="compositionally biased region" description="Basic and acidic residues" evidence="1">
    <location>
        <begin position="32"/>
        <end position="50"/>
    </location>
</feature>
<reference evidence="2" key="1">
    <citation type="submission" date="2023-05" db="EMBL/GenBank/DDBJ databases">
        <title>Nepenthes gracilis genome sequencing.</title>
        <authorList>
            <person name="Fukushima K."/>
        </authorList>
    </citation>
    <scope>NUCLEOTIDE SEQUENCE</scope>
    <source>
        <strain evidence="2">SING2019-196</strain>
    </source>
</reference>
<sequence length="100" mass="10960">MMQSPCVSPSLSDEEHSGRGVRRRNAGFVLSKGKERNRERGGREKNRENESDLVTKFGGCPCPFAHACLHNGLSLFPVPRSVSTWNSRGLGFVTSNEAIA</sequence>
<proteinExistence type="predicted"/>
<feature type="compositionally biased region" description="Polar residues" evidence="1">
    <location>
        <begin position="1"/>
        <end position="11"/>
    </location>
</feature>
<dbReference type="AlphaFoldDB" id="A0AAD3SNU2"/>
<name>A0AAD3SNU2_NEPGR</name>
<dbReference type="EMBL" id="BSYO01000015">
    <property type="protein sequence ID" value="GMH15273.1"/>
    <property type="molecule type" value="Genomic_DNA"/>
</dbReference>
<feature type="region of interest" description="Disordered" evidence="1">
    <location>
        <begin position="1"/>
        <end position="50"/>
    </location>
</feature>
<evidence type="ECO:0000256" key="1">
    <source>
        <dbReference type="SAM" id="MobiDB-lite"/>
    </source>
</evidence>
<keyword evidence="3" id="KW-1185">Reference proteome</keyword>
<protein>
    <submittedName>
        <fullName evidence="2">Uncharacterized protein</fullName>
    </submittedName>
</protein>
<dbReference type="Proteomes" id="UP001279734">
    <property type="component" value="Unassembled WGS sequence"/>
</dbReference>
<evidence type="ECO:0000313" key="2">
    <source>
        <dbReference type="EMBL" id="GMH15273.1"/>
    </source>
</evidence>
<evidence type="ECO:0000313" key="3">
    <source>
        <dbReference type="Proteomes" id="UP001279734"/>
    </source>
</evidence>
<accession>A0AAD3SNU2</accession>
<organism evidence="2 3">
    <name type="scientific">Nepenthes gracilis</name>
    <name type="common">Slender pitcher plant</name>
    <dbReference type="NCBI Taxonomy" id="150966"/>
    <lineage>
        <taxon>Eukaryota</taxon>
        <taxon>Viridiplantae</taxon>
        <taxon>Streptophyta</taxon>
        <taxon>Embryophyta</taxon>
        <taxon>Tracheophyta</taxon>
        <taxon>Spermatophyta</taxon>
        <taxon>Magnoliopsida</taxon>
        <taxon>eudicotyledons</taxon>
        <taxon>Gunneridae</taxon>
        <taxon>Pentapetalae</taxon>
        <taxon>Caryophyllales</taxon>
        <taxon>Nepenthaceae</taxon>
        <taxon>Nepenthes</taxon>
    </lineage>
</organism>